<sequence length="70" mass="7490">MRVGDVLAVPVQPAIGSQLRVLGGRLDGLLFERVGDTWWSPPEVCSWHDLLLAAGTAGLEVRRVGHDADG</sequence>
<dbReference type="STRING" id="446462.Amir_5617"/>
<keyword evidence="2" id="KW-1185">Reference proteome</keyword>
<gene>
    <name evidence="1" type="ordered locus">Amir_5617</name>
</gene>
<dbReference type="Proteomes" id="UP000002213">
    <property type="component" value="Chromosome"/>
</dbReference>
<name>C6WC45_ACTMD</name>
<dbReference type="RefSeq" id="WP_015804318.1">
    <property type="nucleotide sequence ID" value="NC_013093.1"/>
</dbReference>
<reference evidence="1 2" key="1">
    <citation type="journal article" date="2009" name="Stand. Genomic Sci.">
        <title>Complete genome sequence of Actinosynnema mirum type strain (101).</title>
        <authorList>
            <person name="Land M."/>
            <person name="Lapidus A."/>
            <person name="Mayilraj S."/>
            <person name="Chen F."/>
            <person name="Copeland A."/>
            <person name="Del Rio T.G."/>
            <person name="Nolan M."/>
            <person name="Lucas S."/>
            <person name="Tice H."/>
            <person name="Cheng J.F."/>
            <person name="Chertkov O."/>
            <person name="Bruce D."/>
            <person name="Goodwin L."/>
            <person name="Pitluck S."/>
            <person name="Rohde M."/>
            <person name="Goker M."/>
            <person name="Pati A."/>
            <person name="Ivanova N."/>
            <person name="Mavromatis K."/>
            <person name="Chen A."/>
            <person name="Palaniappan K."/>
            <person name="Hauser L."/>
            <person name="Chang Y.J."/>
            <person name="Jeffries C.C."/>
            <person name="Brettin T."/>
            <person name="Detter J.C."/>
            <person name="Han C."/>
            <person name="Chain P."/>
            <person name="Tindall B.J."/>
            <person name="Bristow J."/>
            <person name="Eisen J.A."/>
            <person name="Markowitz V."/>
            <person name="Hugenholtz P."/>
            <person name="Kyrpides N.C."/>
            <person name="Klenk H.P."/>
        </authorList>
    </citation>
    <scope>NUCLEOTIDE SEQUENCE [LARGE SCALE GENOMIC DNA]</scope>
    <source>
        <strain evidence="2">ATCC 29888 / DSM 43827 / JCM 3225 / NBRC 14064 / NCIMB 13271 / NRRL B-12336 / IMRU 3971 / 101</strain>
    </source>
</reference>
<proteinExistence type="predicted"/>
<dbReference type="KEGG" id="ami:Amir_5617"/>
<dbReference type="HOGENOM" id="CLU_2748671_0_0_11"/>
<accession>C6WC45</accession>
<protein>
    <submittedName>
        <fullName evidence="1">Uncharacterized protein</fullName>
    </submittedName>
</protein>
<dbReference type="AlphaFoldDB" id="C6WC45"/>
<organism evidence="1 2">
    <name type="scientific">Actinosynnema mirum (strain ATCC 29888 / DSM 43827 / JCM 3225 / NBRC 14064 / NCIMB 13271 / NRRL B-12336 / IMRU 3971 / 101)</name>
    <dbReference type="NCBI Taxonomy" id="446462"/>
    <lineage>
        <taxon>Bacteria</taxon>
        <taxon>Bacillati</taxon>
        <taxon>Actinomycetota</taxon>
        <taxon>Actinomycetes</taxon>
        <taxon>Pseudonocardiales</taxon>
        <taxon>Pseudonocardiaceae</taxon>
        <taxon>Actinosynnema</taxon>
    </lineage>
</organism>
<evidence type="ECO:0000313" key="1">
    <source>
        <dbReference type="EMBL" id="ACU39433.1"/>
    </source>
</evidence>
<dbReference type="EMBL" id="CP001630">
    <property type="protein sequence ID" value="ACU39433.1"/>
    <property type="molecule type" value="Genomic_DNA"/>
</dbReference>
<evidence type="ECO:0000313" key="2">
    <source>
        <dbReference type="Proteomes" id="UP000002213"/>
    </source>
</evidence>